<protein>
    <recommendedName>
        <fullName evidence="3">Four helix bundle protein</fullName>
    </recommendedName>
</protein>
<gene>
    <name evidence="1" type="ORF">AUJ35_01300</name>
</gene>
<dbReference type="InterPro" id="IPR036583">
    <property type="entry name" value="23S_rRNA_IVS_sf"/>
</dbReference>
<evidence type="ECO:0000313" key="1">
    <source>
        <dbReference type="EMBL" id="OIO07925.1"/>
    </source>
</evidence>
<name>A0A1J4TAS6_9BACT</name>
<organism evidence="1 2">
    <name type="scientific">Candidatus Falkowbacteria bacterium CG1_02_41_21</name>
    <dbReference type="NCBI Taxonomy" id="1805147"/>
    <lineage>
        <taxon>Bacteria</taxon>
        <taxon>Candidatus Falkowiibacteriota</taxon>
    </lineage>
</organism>
<comment type="caution">
    <text evidence="1">The sequence shown here is derived from an EMBL/GenBank/DDBJ whole genome shotgun (WGS) entry which is preliminary data.</text>
</comment>
<evidence type="ECO:0008006" key="3">
    <source>
        <dbReference type="Google" id="ProtNLM"/>
    </source>
</evidence>
<reference evidence="1 2" key="1">
    <citation type="journal article" date="2016" name="Environ. Microbiol.">
        <title>Genomic resolution of a cold subsurface aquifer community provides metabolic insights for novel microbes adapted to high CO concentrations.</title>
        <authorList>
            <person name="Probst A.J."/>
            <person name="Castelle C.J."/>
            <person name="Singh A."/>
            <person name="Brown C.T."/>
            <person name="Anantharaman K."/>
            <person name="Sharon I."/>
            <person name="Hug L.A."/>
            <person name="Burstein D."/>
            <person name="Emerson J.B."/>
            <person name="Thomas B.C."/>
            <person name="Banfield J.F."/>
        </authorList>
    </citation>
    <scope>NUCLEOTIDE SEQUENCE [LARGE SCALE GENOMIC DNA]</scope>
    <source>
        <strain evidence="1">CG1_02_41_21</strain>
    </source>
</reference>
<sequence>MPTYDNLPVYKTSYDLLLVIFNFSVEMKKEYKYTVGENLKKETAAIITNIYRANGTLADRI</sequence>
<proteinExistence type="predicted"/>
<dbReference type="AlphaFoldDB" id="A0A1J4TAS6"/>
<dbReference type="Gene3D" id="1.20.1440.60">
    <property type="entry name" value="23S rRNA-intervening sequence"/>
    <property type="match status" value="1"/>
</dbReference>
<dbReference type="Proteomes" id="UP000182860">
    <property type="component" value="Unassembled WGS sequence"/>
</dbReference>
<dbReference type="EMBL" id="MNUV01000022">
    <property type="protein sequence ID" value="OIO07925.1"/>
    <property type="molecule type" value="Genomic_DNA"/>
</dbReference>
<evidence type="ECO:0000313" key="2">
    <source>
        <dbReference type="Proteomes" id="UP000182860"/>
    </source>
</evidence>
<accession>A0A1J4TAS6</accession>